<evidence type="ECO:0000313" key="2">
    <source>
        <dbReference type="EMBL" id="KKO73093.1"/>
    </source>
</evidence>
<evidence type="ECO:0000256" key="1">
    <source>
        <dbReference type="SAM" id="MobiDB-lite"/>
    </source>
</evidence>
<gene>
    <name evidence="2" type="ORF">AAV32_01990</name>
</gene>
<dbReference type="Proteomes" id="UP000078084">
    <property type="component" value="Unassembled WGS sequence"/>
</dbReference>
<sequence>MNTKLIVILVAAVVAVLVVVINVGGSGDADSKPSPEVATPPATQGFTHKAPQNSDARYKEF</sequence>
<feature type="compositionally biased region" description="Polar residues" evidence="1">
    <location>
        <begin position="41"/>
        <end position="55"/>
    </location>
</feature>
<accession>A0A171KW26</accession>
<name>A0A171KW26_9BURK</name>
<protein>
    <submittedName>
        <fullName evidence="2">Uncharacterized protein</fullName>
    </submittedName>
</protein>
<evidence type="ECO:0000313" key="3">
    <source>
        <dbReference type="Proteomes" id="UP000078084"/>
    </source>
</evidence>
<comment type="caution">
    <text evidence="2">The sequence shown here is derived from an EMBL/GenBank/DDBJ whole genome shotgun (WGS) entry which is preliminary data.</text>
</comment>
<dbReference type="EMBL" id="LBNE01000001">
    <property type="protein sequence ID" value="KKO73093.1"/>
    <property type="molecule type" value="Genomic_DNA"/>
</dbReference>
<keyword evidence="3" id="KW-1185">Reference proteome</keyword>
<dbReference type="AlphaFoldDB" id="A0A171KW26"/>
<feature type="region of interest" description="Disordered" evidence="1">
    <location>
        <begin position="25"/>
        <end position="61"/>
    </location>
</feature>
<reference evidence="2 3" key="1">
    <citation type="submission" date="2015-04" db="EMBL/GenBank/DDBJ databases">
        <title>Genome sequence of Kerstersia gyiorum CG1.</title>
        <authorList>
            <person name="Greninger A.L."/>
            <person name="Kozyreva V."/>
            <person name="Chaturvedi V."/>
        </authorList>
    </citation>
    <scope>NUCLEOTIDE SEQUENCE [LARGE SCALE GENOMIC DNA]</scope>
    <source>
        <strain evidence="2 3">CG1</strain>
    </source>
</reference>
<proteinExistence type="predicted"/>
<dbReference type="RefSeq" id="WP_068366986.1">
    <property type="nucleotide sequence ID" value="NZ_LBNE01000001.1"/>
</dbReference>
<organism evidence="2 3">
    <name type="scientific">Kerstersia gyiorum</name>
    <dbReference type="NCBI Taxonomy" id="206506"/>
    <lineage>
        <taxon>Bacteria</taxon>
        <taxon>Pseudomonadati</taxon>
        <taxon>Pseudomonadota</taxon>
        <taxon>Betaproteobacteria</taxon>
        <taxon>Burkholderiales</taxon>
        <taxon>Alcaligenaceae</taxon>
        <taxon>Kerstersia</taxon>
    </lineage>
</organism>